<dbReference type="SUPFAM" id="SSF82693">
    <property type="entry name" value="Multidrug efflux transporter AcrB pore domain, PN1, PN2, PC1 and PC2 subdomains"/>
    <property type="match status" value="4"/>
</dbReference>
<feature type="transmembrane region" description="Helical" evidence="8">
    <location>
        <begin position="983"/>
        <end position="1009"/>
    </location>
</feature>
<evidence type="ECO:0000256" key="7">
    <source>
        <dbReference type="ARBA" id="ARBA00023136"/>
    </source>
</evidence>
<protein>
    <submittedName>
        <fullName evidence="9">MMPL family transporter</fullName>
    </submittedName>
</protein>
<dbReference type="InParanoid" id="A0A5Q0BJE1"/>
<name>A0A5Q0BJE1_9GAMM</name>
<dbReference type="FunFam" id="1.20.1640.10:FF:000001">
    <property type="entry name" value="Efflux pump membrane transporter"/>
    <property type="match status" value="1"/>
</dbReference>
<dbReference type="EMBL" id="CP044205">
    <property type="protein sequence ID" value="QFY41926.1"/>
    <property type="molecule type" value="Genomic_DNA"/>
</dbReference>
<feature type="transmembrane region" description="Helical" evidence="8">
    <location>
        <begin position="431"/>
        <end position="451"/>
    </location>
</feature>
<feature type="transmembrane region" description="Helical" evidence="8">
    <location>
        <begin position="879"/>
        <end position="899"/>
    </location>
</feature>
<evidence type="ECO:0000256" key="4">
    <source>
        <dbReference type="ARBA" id="ARBA00022519"/>
    </source>
</evidence>
<evidence type="ECO:0000256" key="6">
    <source>
        <dbReference type="ARBA" id="ARBA00022989"/>
    </source>
</evidence>
<feature type="transmembrane region" description="Helical" evidence="8">
    <location>
        <begin position="905"/>
        <end position="930"/>
    </location>
</feature>
<dbReference type="InterPro" id="IPR001036">
    <property type="entry name" value="Acrflvin-R"/>
</dbReference>
<evidence type="ECO:0000256" key="2">
    <source>
        <dbReference type="ARBA" id="ARBA00022448"/>
    </source>
</evidence>
<dbReference type="OrthoDB" id="9759330at2"/>
<evidence type="ECO:0000256" key="3">
    <source>
        <dbReference type="ARBA" id="ARBA00022475"/>
    </source>
</evidence>
<evidence type="ECO:0000256" key="1">
    <source>
        <dbReference type="ARBA" id="ARBA00004429"/>
    </source>
</evidence>
<keyword evidence="3" id="KW-1003">Cell membrane</keyword>
<feature type="transmembrane region" description="Helical" evidence="8">
    <location>
        <begin position="7"/>
        <end position="29"/>
    </location>
</feature>
<keyword evidence="5 8" id="KW-0812">Transmembrane</keyword>
<dbReference type="Pfam" id="PF00873">
    <property type="entry name" value="ACR_tran"/>
    <property type="match status" value="1"/>
</dbReference>
<dbReference type="PRINTS" id="PR00702">
    <property type="entry name" value="ACRIFLAVINRP"/>
</dbReference>
<dbReference type="GO" id="GO:0042910">
    <property type="term" value="F:xenobiotic transmembrane transporter activity"/>
    <property type="evidence" value="ECO:0007669"/>
    <property type="project" value="TreeGrafter"/>
</dbReference>
<organism evidence="9 10">
    <name type="scientific">Candidatus Methylospira mobilis</name>
    <dbReference type="NCBI Taxonomy" id="1808979"/>
    <lineage>
        <taxon>Bacteria</taxon>
        <taxon>Pseudomonadati</taxon>
        <taxon>Pseudomonadota</taxon>
        <taxon>Gammaproteobacteria</taxon>
        <taxon>Methylococcales</taxon>
        <taxon>Methylococcaceae</taxon>
        <taxon>Candidatus Methylospira</taxon>
    </lineage>
</organism>
<evidence type="ECO:0000256" key="5">
    <source>
        <dbReference type="ARBA" id="ARBA00022692"/>
    </source>
</evidence>
<feature type="transmembrane region" description="Helical" evidence="8">
    <location>
        <begin position="386"/>
        <end position="410"/>
    </location>
</feature>
<dbReference type="Gene3D" id="3.30.2090.10">
    <property type="entry name" value="Multidrug efflux transporter AcrB TolC docking domain, DN and DC subdomains"/>
    <property type="match status" value="2"/>
</dbReference>
<dbReference type="FunFam" id="3.30.70.1430:FF:000001">
    <property type="entry name" value="Efflux pump membrane transporter"/>
    <property type="match status" value="1"/>
</dbReference>
<sequence length="1022" mass="111231">MNISKPFILRPVATTMLMMGVLLVGLLSFKRLPVSALPQVEYPTLQVQVFYPGASPEVVASTITAPLEKQLGQIAGLQQMSSSSSLGAAAITLQFALELNIDIAEQQVQAAINAASSYLPRDLPTPPTYSKRNPADAPVMTLALTSSTLPLTAVEDLADTRMAQKISQMPGVGMVSLNGGQKPSTHIRVNPTALSSYGISMEDLRSALTLASVNQAKGSFDGTTLAHTILANDQVMSLDEFRKLVIVWRNNAPVRISDIAEVSEEPENTRQKSWMDEQPAIVLNIHRQPGANTIEVVDRIKALLPQLRSSLPASVDVRVLSDRTVTIRASIEAVEHELLLTIALVVMVIFLFLRNLPATLIPSLSVPLSLVGTFTVMYALDYSLNNLTLMALTIATGFVVDDAIVMLENIMRYIEKGMSPLDAALKGSGEIGFTILSLTASLIAVLIPLLLMGDVLGRLFREFAVTLSIAILVSAFVSLTLTPMLCARLGKRDRPDQDTERDVDFFHKLVAAYGRSLQWVLARSNQTIVIAVAMLAVTGALLWIVPKGFFPIQDTGMLLGFTEADQSIAYDAMTARQEALNRLILQDPAVESLSSFVGVDGVNTTLNNGRIQINLKSLAEREGADIVIKRLQAAADTIKGIRLYLQPVQDLSVEDRLSRTQFQLTLESADRAVLDEWTPRVLEKLSALPELRDVAGDLQNNARVTRLIIDRDSASRLGITPQMIDDNLYDAFGQRQIITRFTQINQYRVILEVGRRFQRDPESLDQIFIPVNGGRVVPLSGLTRREERNGPLVINRQGQFPVVTLSFNLAPKASLGDAVDQVQTVIDRLELPASIRVRFQGTAKAFQGALGSELPLLLAAVVTVYIVLGVLYESYIHPVTILSTLPSAAVGAVLMLLIFGADLDIVALIGIVLLIGIVEKNAIMMIDFALDAQRNDGLSPQEAIFQACLLRFRPIMMTTMAALLAGVPLALGSGMGQEMRRPLGIVIVGGLVFSQLMTLYTTPAIYLGFDRLAQRLKVYGAS</sequence>
<gene>
    <name evidence="9" type="ORF">F6R98_04165</name>
</gene>
<reference evidence="9 10" key="1">
    <citation type="submission" date="2019-09" db="EMBL/GenBank/DDBJ databases">
        <title>Ecophysiology of the spiral-shaped methanotroph Methylospira mobilis as revealed by the complete genome sequence.</title>
        <authorList>
            <person name="Oshkin I.Y."/>
            <person name="Dedysh S.N."/>
            <person name="Miroshnikov K."/>
            <person name="Danilova O.V."/>
            <person name="Hakobyan A."/>
            <person name="Liesack W."/>
        </authorList>
    </citation>
    <scope>NUCLEOTIDE SEQUENCE [LARGE SCALE GENOMIC DNA]</scope>
    <source>
        <strain evidence="9 10">Shm1</strain>
    </source>
</reference>
<dbReference type="RefSeq" id="WP_153247910.1">
    <property type="nucleotide sequence ID" value="NZ_CP044205.1"/>
</dbReference>
<dbReference type="PANTHER" id="PTHR32063">
    <property type="match status" value="1"/>
</dbReference>
<dbReference type="FunCoup" id="A0A5Q0BJE1">
    <property type="interactions" value="341"/>
</dbReference>
<feature type="transmembrane region" description="Helical" evidence="8">
    <location>
        <begin position="336"/>
        <end position="353"/>
    </location>
</feature>
<dbReference type="Gene3D" id="3.30.70.1320">
    <property type="entry name" value="Multidrug efflux transporter AcrB pore domain like"/>
    <property type="match status" value="1"/>
</dbReference>
<keyword evidence="7 8" id="KW-0472">Membrane</keyword>
<dbReference type="SUPFAM" id="SSF82866">
    <property type="entry name" value="Multidrug efflux transporter AcrB transmembrane domain"/>
    <property type="match status" value="2"/>
</dbReference>
<evidence type="ECO:0000313" key="9">
    <source>
        <dbReference type="EMBL" id="QFY41926.1"/>
    </source>
</evidence>
<dbReference type="AlphaFoldDB" id="A0A5Q0BJE1"/>
<evidence type="ECO:0000256" key="8">
    <source>
        <dbReference type="SAM" id="Phobius"/>
    </source>
</evidence>
<feature type="transmembrane region" description="Helical" evidence="8">
    <location>
        <begin position="463"/>
        <end position="487"/>
    </location>
</feature>
<keyword evidence="10" id="KW-1185">Reference proteome</keyword>
<keyword evidence="2" id="KW-0813">Transport</keyword>
<dbReference type="GO" id="GO:0005886">
    <property type="term" value="C:plasma membrane"/>
    <property type="evidence" value="ECO:0007669"/>
    <property type="project" value="UniProtKB-SubCell"/>
</dbReference>
<evidence type="ECO:0000313" key="10">
    <source>
        <dbReference type="Proteomes" id="UP000325755"/>
    </source>
</evidence>
<dbReference type="PANTHER" id="PTHR32063:SF21">
    <property type="entry name" value="MULTIDRUG RESISTANCE PROTEIN MDTB"/>
    <property type="match status" value="1"/>
</dbReference>
<dbReference type="Gene3D" id="3.30.70.1430">
    <property type="entry name" value="Multidrug efflux transporter AcrB pore domain"/>
    <property type="match status" value="2"/>
</dbReference>
<keyword evidence="4" id="KW-0997">Cell inner membrane</keyword>
<dbReference type="KEGG" id="mmob:F6R98_04165"/>
<feature type="transmembrane region" description="Helical" evidence="8">
    <location>
        <begin position="527"/>
        <end position="545"/>
    </location>
</feature>
<dbReference type="Gene3D" id="1.20.1640.10">
    <property type="entry name" value="Multidrug efflux transporter AcrB transmembrane domain"/>
    <property type="match status" value="2"/>
</dbReference>
<feature type="transmembrane region" description="Helical" evidence="8">
    <location>
        <begin position="854"/>
        <end position="872"/>
    </location>
</feature>
<keyword evidence="6 8" id="KW-1133">Transmembrane helix</keyword>
<proteinExistence type="predicted"/>
<dbReference type="Proteomes" id="UP000325755">
    <property type="component" value="Chromosome"/>
</dbReference>
<dbReference type="SUPFAM" id="SSF82714">
    <property type="entry name" value="Multidrug efflux transporter AcrB TolC docking domain, DN and DC subdomains"/>
    <property type="match status" value="2"/>
</dbReference>
<feature type="transmembrane region" description="Helical" evidence="8">
    <location>
        <begin position="360"/>
        <end position="380"/>
    </location>
</feature>
<comment type="subcellular location">
    <subcellularLocation>
        <location evidence="1">Cell inner membrane</location>
        <topology evidence="1">Multi-pass membrane protein</topology>
    </subcellularLocation>
</comment>
<dbReference type="InterPro" id="IPR027463">
    <property type="entry name" value="AcrB_DN_DC_subdom"/>
</dbReference>
<dbReference type="Gene3D" id="3.30.70.1440">
    <property type="entry name" value="Multidrug efflux transporter AcrB pore domain"/>
    <property type="match status" value="1"/>
</dbReference>
<accession>A0A5Q0BJE1</accession>
<feature type="transmembrane region" description="Helical" evidence="8">
    <location>
        <begin position="950"/>
        <end position="971"/>
    </location>
</feature>